<accession>A0ABD3PCM2</accession>
<evidence type="ECO:0000313" key="3">
    <source>
        <dbReference type="Proteomes" id="UP001516023"/>
    </source>
</evidence>
<feature type="compositionally biased region" description="Basic residues" evidence="1">
    <location>
        <begin position="81"/>
        <end position="91"/>
    </location>
</feature>
<dbReference type="Proteomes" id="UP001516023">
    <property type="component" value="Unassembled WGS sequence"/>
</dbReference>
<evidence type="ECO:0000256" key="1">
    <source>
        <dbReference type="SAM" id="MobiDB-lite"/>
    </source>
</evidence>
<feature type="compositionally biased region" description="Polar residues" evidence="1">
    <location>
        <begin position="105"/>
        <end position="114"/>
    </location>
</feature>
<protein>
    <submittedName>
        <fullName evidence="2">Uncharacterized protein</fullName>
    </submittedName>
</protein>
<gene>
    <name evidence="2" type="ORF">HJC23_008289</name>
</gene>
<feature type="compositionally biased region" description="Low complexity" evidence="1">
    <location>
        <begin position="51"/>
        <end position="62"/>
    </location>
</feature>
<organism evidence="2 3">
    <name type="scientific">Cyclotella cryptica</name>
    <dbReference type="NCBI Taxonomy" id="29204"/>
    <lineage>
        <taxon>Eukaryota</taxon>
        <taxon>Sar</taxon>
        <taxon>Stramenopiles</taxon>
        <taxon>Ochrophyta</taxon>
        <taxon>Bacillariophyta</taxon>
        <taxon>Coscinodiscophyceae</taxon>
        <taxon>Thalassiosirophycidae</taxon>
        <taxon>Stephanodiscales</taxon>
        <taxon>Stephanodiscaceae</taxon>
        <taxon>Cyclotella</taxon>
    </lineage>
</organism>
<evidence type="ECO:0000313" key="2">
    <source>
        <dbReference type="EMBL" id="KAL3785479.1"/>
    </source>
</evidence>
<sequence length="547" mass="62315">MPRSRSRSKSPGILAQAEELMQHAFDTAQLRRMDSNVSNRKAPENTGRFKLQLSRGSSQGSGPRERNHRSAKHTPSEKVGSLRHKAGRRRSQSSDSIERRHEEAQFTSSDNSSDSMHHESRCRSQSPNARVFSNRHGGRRLIDDNKTKSSKSMYDSKHKAIRGRMKCPESEVLDCSPPRRQEVTMIRNKTPSERVNDFRRRHRHNSPNTGFRPPRSTRKEEDVKIHNVPTRRHKQPAPKSTRHNNPGRRYQVPSSPLQTLKTCREDEDNTLSDWPISPLHSDLITCHVRRSSFTSELTCSVSSLATDPSSVKSTSFNDRCDEKLSNMNSLPVNCDENGYCIHHKGFRLYKKCAPGRFVKLHDFCSVCIANESLGSADEPSITAWKDINSYAKQVEGETFDNERSLTAEIHSNAMSNLDQMRDFRSRMEEAPKFTHPLGAKSVRVPPFISFHEDSETSSSDSGEAPDKWRMLLGKAKSSSCHQYEYSGEMATKSTCRSSFMSGSSDPKSQFVYTHDYERQKSVSSWPQRESKLMINSSMLQPTRRSPY</sequence>
<dbReference type="AlphaFoldDB" id="A0ABD3PCM2"/>
<feature type="region of interest" description="Disordered" evidence="1">
    <location>
        <begin position="32"/>
        <end position="259"/>
    </location>
</feature>
<keyword evidence="3" id="KW-1185">Reference proteome</keyword>
<name>A0ABD3PCM2_9STRA</name>
<comment type="caution">
    <text evidence="2">The sequence shown here is derived from an EMBL/GenBank/DDBJ whole genome shotgun (WGS) entry which is preliminary data.</text>
</comment>
<dbReference type="EMBL" id="JABMIG020000214">
    <property type="protein sequence ID" value="KAL3785479.1"/>
    <property type="molecule type" value="Genomic_DNA"/>
</dbReference>
<feature type="compositionally biased region" description="Basic residues" evidence="1">
    <location>
        <begin position="229"/>
        <end position="246"/>
    </location>
</feature>
<proteinExistence type="predicted"/>
<reference evidence="2 3" key="1">
    <citation type="journal article" date="2020" name="G3 (Bethesda)">
        <title>Improved Reference Genome for Cyclotella cryptica CCMP332, a Model for Cell Wall Morphogenesis, Salinity Adaptation, and Lipid Production in Diatoms (Bacillariophyta).</title>
        <authorList>
            <person name="Roberts W.R."/>
            <person name="Downey K.M."/>
            <person name="Ruck E.C."/>
            <person name="Traller J.C."/>
            <person name="Alverson A.J."/>
        </authorList>
    </citation>
    <scope>NUCLEOTIDE SEQUENCE [LARGE SCALE GENOMIC DNA]</scope>
    <source>
        <strain evidence="2 3">CCMP332</strain>
    </source>
</reference>